<proteinExistence type="predicted"/>
<dbReference type="PROSITE" id="PS50127">
    <property type="entry name" value="UBC_2"/>
    <property type="match status" value="1"/>
</dbReference>
<comment type="caution">
    <text evidence="3">The sequence shown here is derived from an EMBL/GenBank/DDBJ whole genome shotgun (WGS) entry which is preliminary data.</text>
</comment>
<feature type="domain" description="UBC core" evidence="2">
    <location>
        <begin position="12"/>
        <end position="154"/>
    </location>
</feature>
<feature type="region of interest" description="Disordered" evidence="1">
    <location>
        <begin position="152"/>
        <end position="292"/>
    </location>
</feature>
<evidence type="ECO:0000256" key="1">
    <source>
        <dbReference type="SAM" id="MobiDB-lite"/>
    </source>
</evidence>
<dbReference type="InterPro" id="IPR000608">
    <property type="entry name" value="UBC"/>
</dbReference>
<dbReference type="AlphaFoldDB" id="A0A9W8TSP9"/>
<sequence>MPPGTAASPMTMTTKRIHREVADLKKEDLGAMTLAPSDDNLFLWKGQIPGPSGSVYEGGMFDLDVGLSVCNLLSTLILEHGDICIDILKHNWSPALSLFKVLLSLSLLLTDPNPCTFARSPDVFFLVGAIANQYTSNRQMHDSIARQWTKLYAMPKPPPPPPAASYSKAMTTPAASTRARGKATASSSATSTNTNPSSSSSTSRFALTGTQDTITVEDSDNEDGPQSMRTKAGAKRKQRSGASGHTNGESLDDDGEIEFVDEGRRRKWSTRATPAERGRHVHDSDIIVIDND</sequence>
<dbReference type="EMBL" id="JANVFU010000037">
    <property type="protein sequence ID" value="KAJ3738408.1"/>
    <property type="molecule type" value="Genomic_DNA"/>
</dbReference>
<dbReference type="EMBL" id="JANVFU010000030">
    <property type="protein sequence ID" value="KAJ3738483.1"/>
    <property type="molecule type" value="Genomic_DNA"/>
</dbReference>
<keyword evidence="5" id="KW-1185">Reference proteome</keyword>
<evidence type="ECO:0000313" key="5">
    <source>
        <dbReference type="Proteomes" id="UP001142393"/>
    </source>
</evidence>
<reference evidence="3" key="1">
    <citation type="submission" date="2022-08" db="EMBL/GenBank/DDBJ databases">
        <authorList>
            <consortium name="DOE Joint Genome Institute"/>
            <person name="Min B."/>
            <person name="Sierra-Patev S."/>
            <person name="Naranjo-Ortiz M."/>
            <person name="Looney B."/>
            <person name="Konkel Z."/>
            <person name="Slot J.C."/>
            <person name="Sakamoto Y."/>
            <person name="Steenwyk J.L."/>
            <person name="Rokas A."/>
            <person name="Carro J."/>
            <person name="Camarero S."/>
            <person name="Ferreira P."/>
            <person name="Molpeceres G."/>
            <person name="Ruiz-duenas F.J."/>
            <person name="Serrano A."/>
            <person name="Henrissat B."/>
            <person name="Drula E."/>
            <person name="Hughes K.W."/>
            <person name="Mata J.L."/>
            <person name="Ishikawa N.K."/>
            <person name="Vargas-Isla R."/>
            <person name="Ushijima S."/>
            <person name="Smith C.A."/>
            <person name="Ahrendt S."/>
            <person name="Andreopoulos W."/>
            <person name="He G."/>
            <person name="LaButti K."/>
            <person name="Lipzen A."/>
            <person name="Ng V."/>
            <person name="Riley R."/>
            <person name="Sandor L."/>
            <person name="Barry K."/>
            <person name="Martinez A.T."/>
            <person name="Xiao Y."/>
            <person name="Gibbons J.G."/>
            <person name="Terashima K."/>
            <person name="Hibbett D.S."/>
            <person name="Grigoriev I.V."/>
        </authorList>
    </citation>
    <scope>NUCLEOTIDE SEQUENCE</scope>
    <source>
        <strain evidence="3">TFB7810</strain>
    </source>
</reference>
<gene>
    <name evidence="4" type="ORF">DFH05DRAFT_1517355</name>
    <name evidence="3" type="ORF">DFH05DRAFT_1517556</name>
</gene>
<evidence type="ECO:0000259" key="2">
    <source>
        <dbReference type="PROSITE" id="PS50127"/>
    </source>
</evidence>
<feature type="compositionally biased region" description="Acidic residues" evidence="1">
    <location>
        <begin position="250"/>
        <end position="260"/>
    </location>
</feature>
<feature type="compositionally biased region" description="Basic and acidic residues" evidence="1">
    <location>
        <begin position="274"/>
        <end position="285"/>
    </location>
</feature>
<accession>A0A9W8TSP9</accession>
<dbReference type="Pfam" id="PF00179">
    <property type="entry name" value="UQ_con"/>
    <property type="match status" value="1"/>
</dbReference>
<dbReference type="SUPFAM" id="SSF54495">
    <property type="entry name" value="UBC-like"/>
    <property type="match status" value="1"/>
</dbReference>
<organism evidence="3 5">
    <name type="scientific">Lentinula detonsa</name>
    <dbReference type="NCBI Taxonomy" id="2804962"/>
    <lineage>
        <taxon>Eukaryota</taxon>
        <taxon>Fungi</taxon>
        <taxon>Dikarya</taxon>
        <taxon>Basidiomycota</taxon>
        <taxon>Agaricomycotina</taxon>
        <taxon>Agaricomycetes</taxon>
        <taxon>Agaricomycetidae</taxon>
        <taxon>Agaricales</taxon>
        <taxon>Marasmiineae</taxon>
        <taxon>Omphalotaceae</taxon>
        <taxon>Lentinula</taxon>
    </lineage>
</organism>
<dbReference type="SMART" id="SM00212">
    <property type="entry name" value="UBCc"/>
    <property type="match status" value="1"/>
</dbReference>
<feature type="compositionally biased region" description="Polar residues" evidence="1">
    <location>
        <begin position="240"/>
        <end position="249"/>
    </location>
</feature>
<dbReference type="Gene3D" id="3.10.110.10">
    <property type="entry name" value="Ubiquitin Conjugating Enzyme"/>
    <property type="match status" value="2"/>
</dbReference>
<evidence type="ECO:0000313" key="4">
    <source>
        <dbReference type="EMBL" id="KAJ3738483.1"/>
    </source>
</evidence>
<evidence type="ECO:0000313" key="3">
    <source>
        <dbReference type="EMBL" id="KAJ3738408.1"/>
    </source>
</evidence>
<dbReference type="InterPro" id="IPR016135">
    <property type="entry name" value="UBQ-conjugating_enzyme/RWD"/>
</dbReference>
<feature type="compositionally biased region" description="Low complexity" evidence="1">
    <location>
        <begin position="164"/>
        <end position="203"/>
    </location>
</feature>
<name>A0A9W8TSP9_9AGAR</name>
<dbReference type="PANTHER" id="PTHR24068">
    <property type="entry name" value="UBIQUITIN-CONJUGATING ENZYME E2"/>
    <property type="match status" value="1"/>
</dbReference>
<reference evidence="3 5" key="2">
    <citation type="journal article" date="2023" name="Proc. Natl. Acad. Sci. U.S.A.">
        <title>A global phylogenomic analysis of the shiitake genus Lentinula.</title>
        <authorList>
            <person name="Sierra-Patev S."/>
            <person name="Min B."/>
            <person name="Naranjo-Ortiz M."/>
            <person name="Looney B."/>
            <person name="Konkel Z."/>
            <person name="Slot J.C."/>
            <person name="Sakamoto Y."/>
            <person name="Steenwyk J.L."/>
            <person name="Rokas A."/>
            <person name="Carro J."/>
            <person name="Camarero S."/>
            <person name="Ferreira P."/>
            <person name="Molpeceres G."/>
            <person name="Ruiz-Duenas F.J."/>
            <person name="Serrano A."/>
            <person name="Henrissat B."/>
            <person name="Drula E."/>
            <person name="Hughes K.W."/>
            <person name="Mata J.L."/>
            <person name="Ishikawa N.K."/>
            <person name="Vargas-Isla R."/>
            <person name="Ushijima S."/>
            <person name="Smith C.A."/>
            <person name="Donoghue J."/>
            <person name="Ahrendt S."/>
            <person name="Andreopoulos W."/>
            <person name="He G."/>
            <person name="LaButti K."/>
            <person name="Lipzen A."/>
            <person name="Ng V."/>
            <person name="Riley R."/>
            <person name="Sandor L."/>
            <person name="Barry K."/>
            <person name="Martinez A.T."/>
            <person name="Xiao Y."/>
            <person name="Gibbons J.G."/>
            <person name="Terashima K."/>
            <person name="Grigoriev I.V."/>
            <person name="Hibbett D."/>
        </authorList>
    </citation>
    <scope>NUCLEOTIDE SEQUENCE [LARGE SCALE GENOMIC DNA]</scope>
    <source>
        <strain evidence="3 5">TFB7810</strain>
    </source>
</reference>
<protein>
    <submittedName>
        <fullName evidence="3">Ubiquitin-conjugating enzyme/RWD-like protein</fullName>
    </submittedName>
</protein>
<feature type="compositionally biased region" description="Polar residues" evidence="1">
    <location>
        <begin position="204"/>
        <end position="214"/>
    </location>
</feature>
<dbReference type="Proteomes" id="UP001142393">
    <property type="component" value="Unassembled WGS sequence"/>
</dbReference>